<dbReference type="EMBL" id="LNQE01001387">
    <property type="protein sequence ID" value="KUG18338.1"/>
    <property type="molecule type" value="Genomic_DNA"/>
</dbReference>
<reference evidence="2" key="1">
    <citation type="journal article" date="2015" name="Proc. Natl. Acad. Sci. U.S.A.">
        <title>Networks of energetic and metabolic interactions define dynamics in microbial communities.</title>
        <authorList>
            <person name="Embree M."/>
            <person name="Liu J.K."/>
            <person name="Al-Bassam M.M."/>
            <person name="Zengler K."/>
        </authorList>
    </citation>
    <scope>NUCLEOTIDE SEQUENCE</scope>
</reference>
<feature type="domain" description="DUF357" evidence="1">
    <location>
        <begin position="19"/>
        <end position="78"/>
    </location>
</feature>
<dbReference type="SUPFAM" id="SSF158372">
    <property type="entry name" value="AF1782-like"/>
    <property type="match status" value="1"/>
</dbReference>
<dbReference type="Pfam" id="PF04010">
    <property type="entry name" value="DUF357"/>
    <property type="match status" value="1"/>
</dbReference>
<proteinExistence type="predicted"/>
<organism evidence="2">
    <name type="scientific">hydrocarbon metagenome</name>
    <dbReference type="NCBI Taxonomy" id="938273"/>
    <lineage>
        <taxon>unclassified sequences</taxon>
        <taxon>metagenomes</taxon>
        <taxon>ecological metagenomes</taxon>
    </lineage>
</organism>
<comment type="caution">
    <text evidence="2">The sequence shown here is derived from an EMBL/GenBank/DDBJ whole genome shotgun (WGS) entry which is preliminary data.</text>
</comment>
<evidence type="ECO:0000259" key="1">
    <source>
        <dbReference type="Pfam" id="PF04010"/>
    </source>
</evidence>
<dbReference type="InterPro" id="IPR023140">
    <property type="entry name" value="DUF357"/>
</dbReference>
<dbReference type="AlphaFoldDB" id="A0A0W8FCI1"/>
<dbReference type="InterPro" id="IPR036809">
    <property type="entry name" value="AF1782-like_sf"/>
</dbReference>
<name>A0A0W8FCI1_9ZZZZ</name>
<sequence>MMEGLKGDERSLKEDLSNETVKWQEKAESLFGQLSGDERMLENISSYLSDSHHFLKQNDLIRAFEAVIWAWAWMEIGLEKSLLHRGPGEEISDQDPLIGK</sequence>
<accession>A0A0W8FCI1</accession>
<gene>
    <name evidence="2" type="ORF">ASZ90_011948</name>
</gene>
<evidence type="ECO:0000313" key="2">
    <source>
        <dbReference type="EMBL" id="KUG18338.1"/>
    </source>
</evidence>
<protein>
    <recommendedName>
        <fullName evidence="1">DUF357 domain-containing protein</fullName>
    </recommendedName>
</protein>
<dbReference type="Gene3D" id="1.20.1270.90">
    <property type="entry name" value="AF1782-like"/>
    <property type="match status" value="1"/>
</dbReference>